<accession>A0A6M8HNC9</accession>
<name>A0A6M8HNC9_9PROT</name>
<sequence length="150" mass="16122">MDLQIEWRPDLFAGDWVVAGGSLAISATGSDDLKSAVLVSLFTWGAAPAGYVSPTGDTDPRGWWGDTYEPSPIGSLLWTLLRAKKSDGKALLQQAKGICLDALAWMKKDGVAKTIEVTTFWFTPSAMGITVAITKPSGQVFGFAYTWKGF</sequence>
<dbReference type="EMBL" id="CP053708">
    <property type="protein sequence ID" value="QKE89811.1"/>
    <property type="molecule type" value="Genomic_DNA"/>
</dbReference>
<reference evidence="1 2" key="1">
    <citation type="journal article" date="2014" name="World J. Microbiol. Biotechnol.">
        <title>Biodiversity and physiological characteristics of Antarctic and Arctic lichens-associated bacteria.</title>
        <authorList>
            <person name="Lee Y.M."/>
            <person name="Kim E.H."/>
            <person name="Lee H.K."/>
            <person name="Hong S.G."/>
        </authorList>
    </citation>
    <scope>NUCLEOTIDE SEQUENCE [LARGE SCALE GENOMIC DNA]</scope>
    <source>
        <strain evidence="1 2">PAMC 26569</strain>
    </source>
</reference>
<dbReference type="Pfam" id="PF07409">
    <property type="entry name" value="GP46"/>
    <property type="match status" value="1"/>
</dbReference>
<gene>
    <name evidence="1" type="ORF">HN018_06940</name>
</gene>
<dbReference type="KEGG" id="lck:HN018_06940"/>
<dbReference type="Proteomes" id="UP000500767">
    <property type="component" value="Chromosome"/>
</dbReference>
<dbReference type="InterPro" id="IPR010877">
    <property type="entry name" value="Phage_Mu_Gp46"/>
</dbReference>
<keyword evidence="2" id="KW-1185">Reference proteome</keyword>
<proteinExistence type="predicted"/>
<dbReference type="RefSeq" id="WP_171834798.1">
    <property type="nucleotide sequence ID" value="NZ_CP053708.1"/>
</dbReference>
<evidence type="ECO:0000313" key="2">
    <source>
        <dbReference type="Proteomes" id="UP000500767"/>
    </source>
</evidence>
<protein>
    <submittedName>
        <fullName evidence="1">Uncharacterized protein</fullName>
    </submittedName>
</protein>
<evidence type="ECO:0000313" key="1">
    <source>
        <dbReference type="EMBL" id="QKE89811.1"/>
    </source>
</evidence>
<organism evidence="1 2">
    <name type="scientific">Lichenicola cladoniae</name>
    <dbReference type="NCBI Taxonomy" id="1484109"/>
    <lineage>
        <taxon>Bacteria</taxon>
        <taxon>Pseudomonadati</taxon>
        <taxon>Pseudomonadota</taxon>
        <taxon>Alphaproteobacteria</taxon>
        <taxon>Acetobacterales</taxon>
        <taxon>Acetobacteraceae</taxon>
        <taxon>Lichenicola</taxon>
    </lineage>
</organism>
<dbReference type="AlphaFoldDB" id="A0A6M8HNC9"/>